<dbReference type="Proteomes" id="UP000037069">
    <property type="component" value="Unassembled WGS sequence"/>
</dbReference>
<gene>
    <name evidence="5" type="ORF">FF38_13314</name>
</gene>
<accession>A0A0L0CAN5</accession>
<dbReference type="PANTHER" id="PTHR31183">
    <property type="entry name" value="TRICHOPLEIN KERATIN FILAMENT-BINDING PROTEIN FAMILY MEMBER"/>
    <property type="match status" value="1"/>
</dbReference>
<dbReference type="STRING" id="7375.A0A0L0CAN5"/>
<dbReference type="GO" id="GO:0005929">
    <property type="term" value="C:cilium"/>
    <property type="evidence" value="ECO:0007669"/>
    <property type="project" value="UniProtKB-SubCell"/>
</dbReference>
<evidence type="ECO:0000313" key="5">
    <source>
        <dbReference type="EMBL" id="KNC29463.1"/>
    </source>
</evidence>
<name>A0A0L0CAN5_LUCCU</name>
<feature type="coiled-coil region" evidence="4">
    <location>
        <begin position="380"/>
        <end position="418"/>
    </location>
</feature>
<dbReference type="AlphaFoldDB" id="A0A0L0CAN5"/>
<evidence type="ECO:0000313" key="6">
    <source>
        <dbReference type="Proteomes" id="UP000037069"/>
    </source>
</evidence>
<evidence type="ECO:0008006" key="7">
    <source>
        <dbReference type="Google" id="ProtNLM"/>
    </source>
</evidence>
<sequence>MNELQQLTDHHAFIVRTDRKSLYTQIKNLVHQAQEVASKELNQRRNNLKLLLEYEDKIYEEEFANKVKSRIDEDIRERKDILLKIKEESTKNELEFLKSKRIQQYMNSCYEIREALRRKETQNIKECQLEQMLEKERSVKREQDLEKYWLEVQNINLRLMDEHQQQENCLKKALVKHVSDTRKVQLEELQEKREKELEEKLEDKKKLDALLEEIRLEEFDQKLQGKPAQVAEYRNELLKMINEKQEAEKKEQRELADMHRKMMAEIAHLEAEENAAAKEKKKAFHKATIDFIRFVKGMRQLEERHEQVFNERTDDLRRIDMCTKNNILKERQRKARIAEKCYAELRQQICEQYKNRLREEAEHRECKILENRFIHREITRKEILERKRKNRLELEQQMEELKKLREKEQEDFSNELKRASNDPEYCAQLAKEYIKEGIDYLEPHANWRIIACSSKDYVPKAPARSLQELLSQGAIPKKCIEPCGCIRNINTTDGRGDENR</sequence>
<keyword evidence="6" id="KW-1185">Reference proteome</keyword>
<protein>
    <recommendedName>
        <fullName evidence="7">Trichohyalin-plectin-homology domain-containing protein</fullName>
    </recommendedName>
</protein>
<reference evidence="5 6" key="1">
    <citation type="journal article" date="2015" name="Nat. Commun.">
        <title>Lucilia cuprina genome unlocks parasitic fly biology to underpin future interventions.</title>
        <authorList>
            <person name="Anstead C.A."/>
            <person name="Korhonen P.K."/>
            <person name="Young N.D."/>
            <person name="Hall R.S."/>
            <person name="Jex A.R."/>
            <person name="Murali S.C."/>
            <person name="Hughes D.S."/>
            <person name="Lee S.F."/>
            <person name="Perry T."/>
            <person name="Stroehlein A.J."/>
            <person name="Ansell B.R."/>
            <person name="Breugelmans B."/>
            <person name="Hofmann A."/>
            <person name="Qu J."/>
            <person name="Dugan S."/>
            <person name="Lee S.L."/>
            <person name="Chao H."/>
            <person name="Dinh H."/>
            <person name="Han Y."/>
            <person name="Doddapaneni H.V."/>
            <person name="Worley K.C."/>
            <person name="Muzny D.M."/>
            <person name="Ioannidis P."/>
            <person name="Waterhouse R.M."/>
            <person name="Zdobnov E.M."/>
            <person name="James P.J."/>
            <person name="Bagnall N.H."/>
            <person name="Kotze A.C."/>
            <person name="Gibbs R.A."/>
            <person name="Richards S."/>
            <person name="Batterham P."/>
            <person name="Gasser R.B."/>
        </authorList>
    </citation>
    <scope>NUCLEOTIDE SEQUENCE [LARGE SCALE GENOMIC DNA]</scope>
    <source>
        <strain evidence="5 6">LS</strain>
        <tissue evidence="5">Full body</tissue>
    </source>
</reference>
<feature type="coiled-coil region" evidence="4">
    <location>
        <begin position="179"/>
        <end position="279"/>
    </location>
</feature>
<dbReference type="InterPro" id="IPR043596">
    <property type="entry name" value="CFAP53/TCHP"/>
</dbReference>
<keyword evidence="4" id="KW-0175">Coiled coil</keyword>
<proteinExistence type="predicted"/>
<comment type="caution">
    <text evidence="5">The sequence shown here is derived from an EMBL/GenBank/DDBJ whole genome shotgun (WGS) entry which is preliminary data.</text>
</comment>
<dbReference type="PANTHER" id="PTHR31183:SF1">
    <property type="entry name" value="CILIA- AND FLAGELLA-ASSOCIATED PROTEIN 53"/>
    <property type="match status" value="1"/>
</dbReference>
<dbReference type="OrthoDB" id="75950at2759"/>
<dbReference type="EMBL" id="JRES01000660">
    <property type="protein sequence ID" value="KNC29463.1"/>
    <property type="molecule type" value="Genomic_DNA"/>
</dbReference>
<organism evidence="5 6">
    <name type="scientific">Lucilia cuprina</name>
    <name type="common">Green bottle fly</name>
    <name type="synonym">Australian sheep blowfly</name>
    <dbReference type="NCBI Taxonomy" id="7375"/>
    <lineage>
        <taxon>Eukaryota</taxon>
        <taxon>Metazoa</taxon>
        <taxon>Ecdysozoa</taxon>
        <taxon>Arthropoda</taxon>
        <taxon>Hexapoda</taxon>
        <taxon>Insecta</taxon>
        <taxon>Pterygota</taxon>
        <taxon>Neoptera</taxon>
        <taxon>Endopterygota</taxon>
        <taxon>Diptera</taxon>
        <taxon>Brachycera</taxon>
        <taxon>Muscomorpha</taxon>
        <taxon>Oestroidea</taxon>
        <taxon>Calliphoridae</taxon>
        <taxon>Luciliinae</taxon>
        <taxon>Lucilia</taxon>
    </lineage>
</organism>
<dbReference type="OMA" id="EVRENKM"/>
<evidence type="ECO:0000256" key="3">
    <source>
        <dbReference type="ARBA" id="ARBA00023273"/>
    </source>
</evidence>
<comment type="subcellular location">
    <subcellularLocation>
        <location evidence="1">Cell projection</location>
        <location evidence="1">Cilium</location>
    </subcellularLocation>
</comment>
<keyword evidence="3" id="KW-0966">Cell projection</keyword>
<evidence type="ECO:0000256" key="2">
    <source>
        <dbReference type="ARBA" id="ARBA00023069"/>
    </source>
</evidence>
<evidence type="ECO:0000256" key="1">
    <source>
        <dbReference type="ARBA" id="ARBA00004138"/>
    </source>
</evidence>
<keyword evidence="2" id="KW-0969">Cilium</keyword>
<evidence type="ECO:0000256" key="4">
    <source>
        <dbReference type="SAM" id="Coils"/>
    </source>
</evidence>